<accession>A0A7S1DST1</accession>
<proteinExistence type="predicted"/>
<gene>
    <name evidence="1" type="ORF">HAND00432_LOCUS10695</name>
</gene>
<dbReference type="AlphaFoldDB" id="A0A7S1DST1"/>
<evidence type="ECO:0008006" key="2">
    <source>
        <dbReference type="Google" id="ProtNLM"/>
    </source>
</evidence>
<reference evidence="1" key="1">
    <citation type="submission" date="2021-01" db="EMBL/GenBank/DDBJ databases">
        <authorList>
            <person name="Corre E."/>
            <person name="Pelletier E."/>
            <person name="Niang G."/>
            <person name="Scheremetjew M."/>
            <person name="Finn R."/>
            <person name="Kale V."/>
            <person name="Holt S."/>
            <person name="Cochrane G."/>
            <person name="Meng A."/>
            <person name="Brown T."/>
            <person name="Cohen L."/>
        </authorList>
    </citation>
    <scope>NUCLEOTIDE SEQUENCE</scope>
    <source>
        <strain evidence="1">CCMP644</strain>
    </source>
</reference>
<protein>
    <recommendedName>
        <fullName evidence="2">IMS import disulfide relay-system CHCH-CHCH-like Cx9C domain-containing protein</fullName>
    </recommendedName>
</protein>
<sequence>MSSPEGAMAEACSEPIEAFLSCSCHVPAGQIQDHKRCSKALCQELESQIRECSQKHLQSALSQVEAECPEPLDHFVRCVYAAGPHEFKEKCAQPADALRACSLLSLGQVRSHFFSPSLSRPASLVSYRVASGKTQVPDTKREDL</sequence>
<evidence type="ECO:0000313" key="1">
    <source>
        <dbReference type="EMBL" id="CAD8956157.1"/>
    </source>
</evidence>
<organism evidence="1">
    <name type="scientific">Hemiselmis andersenii</name>
    <name type="common">Cryptophyte alga</name>
    <dbReference type="NCBI Taxonomy" id="464988"/>
    <lineage>
        <taxon>Eukaryota</taxon>
        <taxon>Cryptophyceae</taxon>
        <taxon>Cryptomonadales</taxon>
        <taxon>Hemiselmidaceae</taxon>
        <taxon>Hemiselmis</taxon>
    </lineage>
</organism>
<name>A0A7S1DST1_HEMAN</name>
<dbReference type="Gene3D" id="1.10.287.2900">
    <property type="match status" value="1"/>
</dbReference>
<dbReference type="EMBL" id="HBFX01017690">
    <property type="protein sequence ID" value="CAD8956157.1"/>
    <property type="molecule type" value="Transcribed_RNA"/>
</dbReference>